<dbReference type="InterPro" id="IPR013783">
    <property type="entry name" value="Ig-like_fold"/>
</dbReference>
<feature type="signal peptide" evidence="2">
    <location>
        <begin position="1"/>
        <end position="22"/>
    </location>
</feature>
<dbReference type="Pfam" id="PF05345">
    <property type="entry name" value="He_PIG"/>
    <property type="match status" value="1"/>
</dbReference>
<comment type="caution">
    <text evidence="4">The sequence shown here is derived from an EMBL/GenBank/DDBJ whole genome shotgun (WGS) entry which is preliminary data.</text>
</comment>
<accession>A0A5N1JJY3</accession>
<evidence type="ECO:0000313" key="4">
    <source>
        <dbReference type="EMBL" id="KAA9353464.1"/>
    </source>
</evidence>
<keyword evidence="5" id="KW-1185">Reference proteome</keyword>
<reference evidence="4 5" key="1">
    <citation type="submission" date="2019-09" db="EMBL/GenBank/DDBJ databases">
        <title>Genome Sequence of Larkinella sp MA1.</title>
        <authorList>
            <person name="Srinivasan S."/>
        </authorList>
    </citation>
    <scope>NUCLEOTIDE SEQUENCE [LARGE SCALE GENOMIC DNA]</scope>
    <source>
        <strain evidence="4 5">MA1</strain>
    </source>
</reference>
<dbReference type="AlphaFoldDB" id="A0A5N1JJY3"/>
<evidence type="ECO:0000256" key="2">
    <source>
        <dbReference type="SAM" id="SignalP"/>
    </source>
</evidence>
<dbReference type="InterPro" id="IPR006626">
    <property type="entry name" value="PbH1"/>
</dbReference>
<gene>
    <name evidence="4" type="ORF">F0P93_12515</name>
</gene>
<dbReference type="SUPFAM" id="SSF51126">
    <property type="entry name" value="Pectin lyase-like"/>
    <property type="match status" value="1"/>
</dbReference>
<feature type="region of interest" description="Disordered" evidence="1">
    <location>
        <begin position="473"/>
        <end position="493"/>
    </location>
</feature>
<dbReference type="EMBL" id="VTWS01000003">
    <property type="protein sequence ID" value="KAA9353464.1"/>
    <property type="molecule type" value="Genomic_DNA"/>
</dbReference>
<evidence type="ECO:0000259" key="3">
    <source>
        <dbReference type="Pfam" id="PF12708"/>
    </source>
</evidence>
<dbReference type="Proteomes" id="UP000326344">
    <property type="component" value="Unassembled WGS sequence"/>
</dbReference>
<dbReference type="Gene3D" id="2.160.20.10">
    <property type="entry name" value="Single-stranded right-handed beta-helix, Pectin lyase-like"/>
    <property type="match status" value="2"/>
</dbReference>
<dbReference type="Gene3D" id="2.60.40.10">
    <property type="entry name" value="Immunoglobulins"/>
    <property type="match status" value="1"/>
</dbReference>
<organism evidence="4 5">
    <name type="scientific">Larkinella humicola</name>
    <dbReference type="NCBI Taxonomy" id="2607654"/>
    <lineage>
        <taxon>Bacteria</taxon>
        <taxon>Pseudomonadati</taxon>
        <taxon>Bacteroidota</taxon>
        <taxon>Cytophagia</taxon>
        <taxon>Cytophagales</taxon>
        <taxon>Spirosomataceae</taxon>
        <taxon>Larkinella</taxon>
    </lineage>
</organism>
<dbReference type="RefSeq" id="WP_150876762.1">
    <property type="nucleotide sequence ID" value="NZ_VTWS01000003.1"/>
</dbReference>
<dbReference type="SMART" id="SM00710">
    <property type="entry name" value="PbH1"/>
    <property type="match status" value="4"/>
</dbReference>
<sequence>MTHRYLTFFFFISLFTLQIAGAQPVVFNASPSAQPGETVGLQGSFGASAKAFFRRGTATTPTALPIQVQSANQLTVQIPAQTGLDLYEIWVEDQGQRSPSVFVNQASGHHFDSPEVYANGTVRIFGRNLKLAGANPRVRLLADGSNTVHEAVVNTEQSDAYQLSLKLPGSLQAGVAYTVSVTNGLGGTAGETRMESKLTAVTPGQDYFQLGVGWAAKLDFYRNVYNVKTDTRLPVKAVGNGVANDQPALQQAINRVAADGGGIVYLPAGTYKLLTPNFEYLRMRNRVVIQGAGKGQTIIQFGYETGVSHLGVLWPEITRQAGLADLSLLNIDETGSERLNSSRGQGTEIFLQRVRFDLNRSDWLWLANSDKLVIANTDLSQGVDSRFSYRGPLQLDGCSHFVLRGNTFTYAVDGLNLDKTRDGVFENNVVIRDGSARYPTSTIHHVLILNFAQNVAVLNNEFKVVNGPAQNGRDGETIISEGGGGDRIDEDAGTVSGATATTLQDQSRNWGSFRRQPVVAIVSGKGMGQWRRIISRSGSTLQLDRAWDVIPGAGSRYAVFNWGARNWLIQGNRLSGNHRGITLYHTSTNQVAIVNNTLLNSGSIDLTPIQQQSDGRQQFMPMYNTQIVGNTVSNTNGANGVFIGVHPVQHAQEKTFGTSVVGLEVRGNTLRAGVPNTPAVVDAEFPEGYLNYLEYHPIAFYQDEQVPAILGSIFENNTAINCSNALYLNSGSYNTLVCNLKLENSPNAIRDDRLDRVSHAAEGTVLCNKVNPAPTANKPPLPPSPTVLIAPLTAQVGVPFSGTLVAFTDPEGGTLTYGLSELPGGLSTNTGNRSLSAAAFSSIISGTPVKEGTYKLTYSATDEQGATSQVSFDLVIKPAPVASVVTGNFEGFLDKLECGSIRGWVWDRNKPNTSLTVEFYLETGSPVVTTILGRTEANIYRTDLKDAGKGNGVHAYNFSPPSGLKNGAMVRARVLGSAYLLKGSPKAYQCANARLSAETAADLSVTVLGNPVTGDALEIEIRGAEGQPVSWQLSDVQGRLITRQRVERAGLVERQHVSVPGLPTGLLWLRVSTADQVKTVRVLKAD</sequence>
<feature type="domain" description="Rhamnogalacturonase A/B/Epimerase-like pectate lyase" evidence="3">
    <location>
        <begin position="237"/>
        <end position="301"/>
    </location>
</feature>
<proteinExistence type="predicted"/>
<name>A0A5N1JJY3_9BACT</name>
<feature type="chain" id="PRO_5024875607" description="Rhamnogalacturonase A/B/Epimerase-like pectate lyase domain-containing protein" evidence="2">
    <location>
        <begin position="23"/>
        <end position="1086"/>
    </location>
</feature>
<dbReference type="InterPro" id="IPR011050">
    <property type="entry name" value="Pectin_lyase_fold/virulence"/>
</dbReference>
<evidence type="ECO:0000256" key="1">
    <source>
        <dbReference type="SAM" id="MobiDB-lite"/>
    </source>
</evidence>
<dbReference type="Pfam" id="PF12708">
    <property type="entry name" value="Pect-lyase_RHGA_epim"/>
    <property type="match status" value="1"/>
</dbReference>
<dbReference type="InterPro" id="IPR012334">
    <property type="entry name" value="Pectin_lyas_fold"/>
</dbReference>
<protein>
    <recommendedName>
        <fullName evidence="3">Rhamnogalacturonase A/B/Epimerase-like pectate lyase domain-containing protein</fullName>
    </recommendedName>
</protein>
<keyword evidence="2" id="KW-0732">Signal</keyword>
<dbReference type="InterPro" id="IPR024535">
    <property type="entry name" value="RHGA/B-epi-like_pectate_lyase"/>
</dbReference>
<evidence type="ECO:0000313" key="5">
    <source>
        <dbReference type="Proteomes" id="UP000326344"/>
    </source>
</evidence>